<dbReference type="Proteomes" id="UP000541444">
    <property type="component" value="Unassembled WGS sequence"/>
</dbReference>
<dbReference type="PANTHER" id="PTHR35125:SF2">
    <property type="entry name" value="PROTEIN PATRONUS 2-LIKE"/>
    <property type="match status" value="1"/>
</dbReference>
<dbReference type="AlphaFoldDB" id="A0A7J7MSA4"/>
<proteinExistence type="predicted"/>
<dbReference type="OrthoDB" id="1902316at2759"/>
<comment type="caution">
    <text evidence="2">The sequence shown here is derived from an EMBL/GenBank/DDBJ whole genome shotgun (WGS) entry which is preliminary data.</text>
</comment>
<feature type="compositionally biased region" description="Polar residues" evidence="1">
    <location>
        <begin position="303"/>
        <end position="312"/>
    </location>
</feature>
<reference evidence="2 3" key="1">
    <citation type="journal article" date="2020" name="IScience">
        <title>Genome Sequencing of the Endangered Kingdonia uniflora (Circaeasteraceae, Ranunculales) Reveals Potential Mechanisms of Evolutionary Specialization.</title>
        <authorList>
            <person name="Sun Y."/>
            <person name="Deng T."/>
            <person name="Zhang A."/>
            <person name="Moore M.J."/>
            <person name="Landis J.B."/>
            <person name="Lin N."/>
            <person name="Zhang H."/>
            <person name="Zhang X."/>
            <person name="Huang J."/>
            <person name="Zhang X."/>
            <person name="Sun H."/>
            <person name="Wang H."/>
        </authorList>
    </citation>
    <scope>NUCLEOTIDE SEQUENCE [LARGE SCALE GENOMIC DNA]</scope>
    <source>
        <strain evidence="2">TB1705</strain>
        <tissue evidence="2">Leaf</tissue>
    </source>
</reference>
<feature type="region of interest" description="Disordered" evidence="1">
    <location>
        <begin position="290"/>
        <end position="312"/>
    </location>
</feature>
<dbReference type="InterPro" id="IPR039326">
    <property type="entry name" value="Patronus"/>
</dbReference>
<name>A0A7J7MSA4_9MAGN</name>
<evidence type="ECO:0000313" key="2">
    <source>
        <dbReference type="EMBL" id="KAF6157682.1"/>
    </source>
</evidence>
<protein>
    <submittedName>
        <fullName evidence="2">Uncharacterized protein</fullName>
    </submittedName>
</protein>
<evidence type="ECO:0000313" key="3">
    <source>
        <dbReference type="Proteomes" id="UP000541444"/>
    </source>
</evidence>
<dbReference type="GO" id="GO:0007346">
    <property type="term" value="P:regulation of mitotic cell cycle"/>
    <property type="evidence" value="ECO:0007669"/>
    <property type="project" value="InterPro"/>
</dbReference>
<sequence length="312" mass="34886">MSWNYYCFNLDGEIFDGVVIIDEEFSDLSQKVQLNQSTKARRPKTPMATQTRSMFQDENLAVHGKGVLLGNENITSKTKKTTVRHALKPLTNITNSGRPSPQKVLKKKFPKKFNDNQESLVGSLKKGLIQNENLNARVEGASVGLKSTQASKAQNKAAVGGRKALANITNSKKPCPQKASKADTSKYFDIAQEGFLHDHRKCIDSQTQPMDMDQLWRSLGIEEDFPLETPSLRPLSEQAKADFGSPPRYLEYIEIPELSPPRPWIPSPIRSPSPSGYTFPDLEYKLLFDKNDSPPRSLISAYPTPSASPDRY</sequence>
<dbReference type="PANTHER" id="PTHR35125">
    <property type="entry name" value="NEURON NAVIGATOR 1-LIKE-RELATED"/>
    <property type="match status" value="1"/>
</dbReference>
<dbReference type="EMBL" id="JACGCM010001272">
    <property type="protein sequence ID" value="KAF6157682.1"/>
    <property type="molecule type" value="Genomic_DNA"/>
</dbReference>
<keyword evidence="3" id="KW-1185">Reference proteome</keyword>
<organism evidence="2 3">
    <name type="scientific">Kingdonia uniflora</name>
    <dbReference type="NCBI Taxonomy" id="39325"/>
    <lineage>
        <taxon>Eukaryota</taxon>
        <taxon>Viridiplantae</taxon>
        <taxon>Streptophyta</taxon>
        <taxon>Embryophyta</taxon>
        <taxon>Tracheophyta</taxon>
        <taxon>Spermatophyta</taxon>
        <taxon>Magnoliopsida</taxon>
        <taxon>Ranunculales</taxon>
        <taxon>Circaeasteraceae</taxon>
        <taxon>Kingdonia</taxon>
    </lineage>
</organism>
<gene>
    <name evidence="2" type="ORF">GIB67_037255</name>
</gene>
<accession>A0A7J7MSA4</accession>
<evidence type="ECO:0000256" key="1">
    <source>
        <dbReference type="SAM" id="MobiDB-lite"/>
    </source>
</evidence>